<name>A0AAF0QZ29_SOLVR</name>
<organism evidence="1 2">
    <name type="scientific">Solanum verrucosum</name>
    <dbReference type="NCBI Taxonomy" id="315347"/>
    <lineage>
        <taxon>Eukaryota</taxon>
        <taxon>Viridiplantae</taxon>
        <taxon>Streptophyta</taxon>
        <taxon>Embryophyta</taxon>
        <taxon>Tracheophyta</taxon>
        <taxon>Spermatophyta</taxon>
        <taxon>Magnoliopsida</taxon>
        <taxon>eudicotyledons</taxon>
        <taxon>Gunneridae</taxon>
        <taxon>Pentapetalae</taxon>
        <taxon>asterids</taxon>
        <taxon>lamiids</taxon>
        <taxon>Solanales</taxon>
        <taxon>Solanaceae</taxon>
        <taxon>Solanoideae</taxon>
        <taxon>Solaneae</taxon>
        <taxon>Solanum</taxon>
    </lineage>
</organism>
<dbReference type="AlphaFoldDB" id="A0AAF0QZ29"/>
<accession>A0AAF0QZ29</accession>
<dbReference type="EMBL" id="CP133616">
    <property type="protein sequence ID" value="WMV31098.1"/>
    <property type="molecule type" value="Genomic_DNA"/>
</dbReference>
<protein>
    <submittedName>
        <fullName evidence="1">Uncharacterized protein</fullName>
    </submittedName>
</protein>
<evidence type="ECO:0000313" key="1">
    <source>
        <dbReference type="EMBL" id="WMV31098.1"/>
    </source>
</evidence>
<gene>
    <name evidence="1" type="ORF">MTR67_024483</name>
</gene>
<reference evidence="1" key="1">
    <citation type="submission" date="2023-08" db="EMBL/GenBank/DDBJ databases">
        <title>A de novo genome assembly of Solanum verrucosum Schlechtendal, a Mexican diploid species geographically isolated from the other diploid A-genome species in potato relatives.</title>
        <authorList>
            <person name="Hosaka K."/>
        </authorList>
    </citation>
    <scope>NUCLEOTIDE SEQUENCE</scope>
    <source>
        <tissue evidence="1">Young leaves</tissue>
    </source>
</reference>
<proteinExistence type="predicted"/>
<sequence>MLHRKPLYVAIAHRKEERQAQLQLQHAQQLAGLTGASAMFPGAYPPLYYPGHGVVPQVPARPGLMYQSLAIRPGWGTNGFTNTLRPSYQPSPVPMIPNTY</sequence>
<keyword evidence="2" id="KW-1185">Reference proteome</keyword>
<evidence type="ECO:0000313" key="2">
    <source>
        <dbReference type="Proteomes" id="UP001234989"/>
    </source>
</evidence>
<dbReference type="Proteomes" id="UP001234989">
    <property type="component" value="Chromosome 5"/>
</dbReference>